<dbReference type="PANTHER" id="PTHR45348">
    <property type="entry name" value="HYPOTHETICAL OXIDOREDUCTASE (EUROFUNG)"/>
    <property type="match status" value="1"/>
</dbReference>
<evidence type="ECO:0000313" key="5">
    <source>
        <dbReference type="EMBL" id="KAF5704291.1"/>
    </source>
</evidence>
<dbReference type="InterPro" id="IPR047122">
    <property type="entry name" value="Trans-enoyl_RdTase-like"/>
</dbReference>
<dbReference type="CDD" id="cd08249">
    <property type="entry name" value="enoyl_reductase_like"/>
    <property type="match status" value="1"/>
</dbReference>
<dbReference type="PANTHER" id="PTHR45348:SF2">
    <property type="entry name" value="ZINC-TYPE ALCOHOL DEHYDROGENASE-LIKE PROTEIN C2E1P3.01"/>
    <property type="match status" value="1"/>
</dbReference>
<dbReference type="InterPro" id="IPR036291">
    <property type="entry name" value="NAD(P)-bd_dom_sf"/>
</dbReference>
<dbReference type="SMART" id="SM00248">
    <property type="entry name" value="ANK"/>
    <property type="match status" value="3"/>
</dbReference>
<dbReference type="SMART" id="SM00829">
    <property type="entry name" value="PKS_ER"/>
    <property type="match status" value="1"/>
</dbReference>
<dbReference type="SUPFAM" id="SSF51735">
    <property type="entry name" value="NAD(P)-binding Rossmann-fold domains"/>
    <property type="match status" value="1"/>
</dbReference>
<dbReference type="SUPFAM" id="SSF48403">
    <property type="entry name" value="Ankyrin repeat"/>
    <property type="match status" value="1"/>
</dbReference>
<proteinExistence type="inferred from homology"/>
<comment type="caution">
    <text evidence="5">The sequence shown here is derived from an EMBL/GenBank/DDBJ whole genome shotgun (WGS) entry which is preliminary data.</text>
</comment>
<dbReference type="EMBL" id="JAAQPF010000372">
    <property type="protein sequence ID" value="KAF5704291.1"/>
    <property type="molecule type" value="Genomic_DNA"/>
</dbReference>
<gene>
    <name evidence="5" type="ORF">FGLOB1_8611</name>
</gene>
<accession>A0A8H6D4Q1</accession>
<evidence type="ECO:0000313" key="6">
    <source>
        <dbReference type="Proteomes" id="UP000532311"/>
    </source>
</evidence>
<dbReference type="Pfam" id="PF08240">
    <property type="entry name" value="ADH_N"/>
    <property type="match status" value="1"/>
</dbReference>
<dbReference type="InterPro" id="IPR011032">
    <property type="entry name" value="GroES-like_sf"/>
</dbReference>
<evidence type="ECO:0000256" key="2">
    <source>
        <dbReference type="ARBA" id="ARBA00023002"/>
    </source>
</evidence>
<feature type="domain" description="Enoyl reductase (ER)" evidence="4">
    <location>
        <begin position="11"/>
        <end position="346"/>
    </location>
</feature>
<feature type="region of interest" description="Disordered" evidence="3">
    <location>
        <begin position="1128"/>
        <end position="1191"/>
    </location>
</feature>
<keyword evidence="6" id="KW-1185">Reference proteome</keyword>
<dbReference type="Gene3D" id="3.40.50.720">
    <property type="entry name" value="NAD(P)-binding Rossmann-like Domain"/>
    <property type="match status" value="1"/>
</dbReference>
<dbReference type="Gene3D" id="1.25.40.20">
    <property type="entry name" value="Ankyrin repeat-containing domain"/>
    <property type="match status" value="1"/>
</dbReference>
<dbReference type="Pfam" id="PF00023">
    <property type="entry name" value="Ank"/>
    <property type="match status" value="1"/>
</dbReference>
<evidence type="ECO:0000256" key="3">
    <source>
        <dbReference type="SAM" id="MobiDB-lite"/>
    </source>
</evidence>
<dbReference type="InterPro" id="IPR002110">
    <property type="entry name" value="Ankyrin_rpt"/>
</dbReference>
<sequence>MATQTGIIIEGANQPHKVVDTIPRPSPEGRQVLVKCLAVGLNPIEALQHHTGMMVNEWPAVLGSDGAGVVIEVGPDVTRLKVGDYVYSCAPVGQNRFTPFQEAYLAREDLLFKKGDNISLEDSCTIGACLLLNKTSTLCLLSGAGLELPNDDNKAQERDEWIVVLGGSGNVGQFAIQLGKVCGYKVLASCSPSKQSTAVRGGASATFDSRETIDAQVAEIKKITDGNFGKMMDTSTYGYKIMVKALETASNAKEKYLTSVDSWSPFSTPSSISEFRADLGHLCRPNEMDGAQITSNIAKWIPLLEKHIAAGTLKPLEHHVVDGVGWEKVIQGIQDMENGKFGKKVVPRHIETTMEAIGAGASTLAFVLLALKSVKIINESLPSIKDAPRIVSELSKDLESLQSVLGRISGSSLQHAPTSTIESLNDILQACTTELSSIECRLAKFSTSSGSSRSSRMYKGVLAYVKKEDLESARSRIRDESTQINLYLSLLQAQSLLQVSSRIDTHATETASILEQILGEVSKLHTKLDQDVAASEVEQLPTTAEDDAIDSAMAGQLGAMALCSELESSISRLSTLIDHDGLTLDADDAEQIIDDLRKFVVIAKERSIEKSRPSSNSTGYSSVTEDDTKALGRDLKLIEGLILSAPIIAINQSASGSRKLRSHLSHGTIIKQKRIREEIDVDHGYLTISTNKRKRICTGSSPGSSGSINTFRDVVANLVFRPSNSPWMFSVSLSQGQLFDRSIQSIPRISVCRIVPNDSPVFTLVKQGSLKEFIAMLQDGKASLRDHDEQGMPLLHYAATASVEMCKFLIEAGADVDEMGEHTGTALSRIAGLDRHDTTLVLLENMADPTLSYPGWDNPLSTACNLDLPSAELFLKHGGHFTMHDLESFDLNGRTRLHQVCMAESRNTSKKKAVDMLAAAGANLNARVEKSWSPDDHQTLGFTCLHSLVYKAHRSRDRDELEALISLIQQGADVLAVDHHQHSVSMRAYLPNDGDNQYSSRGSYRGDLWDAALTICGYVISTHRDAYPRVPRYNRNYRRKDFERLWEGYEGLCPYWTDERYPETGGDDDFWKQPVRRCQHIACSDCEEPPPQTDEYDVEPRIDAHIPGYAQAIYREWYFARSPESNPSHRPYIDHISNHYDDDEDEEESRSPDIFEVGGGESSVDEGSDGGVQFDNEMDRPSPPSSEDGEAAYERLVGSYEDEEMEFDDYPSFVDRWLEHYIRVAEEEYEG</sequence>
<evidence type="ECO:0000259" key="4">
    <source>
        <dbReference type="SMART" id="SM00829"/>
    </source>
</evidence>
<dbReference type="InterPro" id="IPR036770">
    <property type="entry name" value="Ankyrin_rpt-contain_sf"/>
</dbReference>
<dbReference type="GO" id="GO:0016651">
    <property type="term" value="F:oxidoreductase activity, acting on NAD(P)H"/>
    <property type="evidence" value="ECO:0007669"/>
    <property type="project" value="InterPro"/>
</dbReference>
<reference evidence="5 6" key="1">
    <citation type="submission" date="2020-05" db="EMBL/GenBank/DDBJ databases">
        <title>Identification and distribution of gene clusters putatively required for synthesis of sphingolipid metabolism inhibitors in phylogenetically diverse species of the filamentous fungus Fusarium.</title>
        <authorList>
            <person name="Kim H.-S."/>
            <person name="Busman M."/>
            <person name="Brown D.W."/>
            <person name="Divon H."/>
            <person name="Uhlig S."/>
            <person name="Proctor R.H."/>
        </authorList>
    </citation>
    <scope>NUCLEOTIDE SEQUENCE [LARGE SCALE GENOMIC DNA]</scope>
    <source>
        <strain evidence="5 6">NRRL 26131</strain>
    </source>
</reference>
<dbReference type="Proteomes" id="UP000532311">
    <property type="component" value="Unassembled WGS sequence"/>
</dbReference>
<dbReference type="InterPro" id="IPR020843">
    <property type="entry name" value="ER"/>
</dbReference>
<dbReference type="InterPro" id="IPR031348">
    <property type="entry name" value="PigL_N"/>
</dbReference>
<dbReference type="InterPro" id="IPR013154">
    <property type="entry name" value="ADH-like_N"/>
</dbReference>
<organism evidence="5 6">
    <name type="scientific">Fusarium globosum</name>
    <dbReference type="NCBI Taxonomy" id="78864"/>
    <lineage>
        <taxon>Eukaryota</taxon>
        <taxon>Fungi</taxon>
        <taxon>Dikarya</taxon>
        <taxon>Ascomycota</taxon>
        <taxon>Pezizomycotina</taxon>
        <taxon>Sordariomycetes</taxon>
        <taxon>Hypocreomycetidae</taxon>
        <taxon>Hypocreales</taxon>
        <taxon>Nectriaceae</taxon>
        <taxon>Fusarium</taxon>
        <taxon>Fusarium fujikuroi species complex</taxon>
    </lineage>
</organism>
<name>A0A8H6D4Q1_9HYPO</name>
<protein>
    <recommendedName>
        <fullName evidence="4">Enoyl reductase (ER) domain-containing protein</fullName>
    </recommendedName>
</protein>
<evidence type="ECO:0000256" key="1">
    <source>
        <dbReference type="ARBA" id="ARBA00008072"/>
    </source>
</evidence>
<feature type="compositionally biased region" description="Basic and acidic residues" evidence="3">
    <location>
        <begin position="1131"/>
        <end position="1140"/>
    </location>
</feature>
<dbReference type="Pfam" id="PF17111">
    <property type="entry name" value="PigL_N"/>
    <property type="match status" value="1"/>
</dbReference>
<dbReference type="SUPFAM" id="SSF50129">
    <property type="entry name" value="GroES-like"/>
    <property type="match status" value="1"/>
</dbReference>
<dbReference type="AlphaFoldDB" id="A0A8H6D4Q1"/>
<keyword evidence="2" id="KW-0560">Oxidoreductase</keyword>
<comment type="similarity">
    <text evidence="1">Belongs to the zinc-containing alcohol dehydrogenase family.</text>
</comment>
<dbReference type="Gene3D" id="3.90.180.10">
    <property type="entry name" value="Medium-chain alcohol dehydrogenases, catalytic domain"/>
    <property type="match status" value="1"/>
</dbReference>